<organism evidence="2 3">
    <name type="scientific">Staphylococcus phage J-Sa36</name>
    <dbReference type="NCBI Taxonomy" id="2508849"/>
    <lineage>
        <taxon>Viruses</taxon>
        <taxon>Duplodnaviria</taxon>
        <taxon>Heunggongvirae</taxon>
        <taxon>Uroviricota</taxon>
        <taxon>Caudoviricetes</taxon>
        <taxon>Herelleviridae</taxon>
        <taxon>Twortvirinae</taxon>
        <taxon>Kayvirus</taxon>
        <taxon>Staphylococcus phage K</taxon>
    </lineage>
</organism>
<evidence type="ECO:0000256" key="1">
    <source>
        <dbReference type="SAM" id="Phobius"/>
    </source>
</evidence>
<reference evidence="2 3" key="1">
    <citation type="journal article" date="2019" name="Viruses">
        <title>Design and Preclinical Development of a Phage Product for the Treatment of Antibiotic-Resistant Staphylococcus aureus Infections.</title>
        <authorList>
            <person name="Lehman S.M."/>
            <person name="Mearns G."/>
            <person name="Rankin D."/>
            <person name="Cole R.A."/>
            <person name="Smrekar F."/>
            <person name="Branston S.D."/>
            <person name="Morales S."/>
        </authorList>
    </citation>
    <scope>NUCLEOTIDE SEQUENCE [LARGE SCALE GENOMIC DNA]</scope>
</reference>
<gene>
    <name evidence="2" type="ORF">JSa36_210</name>
</gene>
<feature type="transmembrane region" description="Helical" evidence="1">
    <location>
        <begin position="96"/>
        <end position="115"/>
    </location>
</feature>
<protein>
    <submittedName>
        <fullName evidence="2">Uncharacterized protein</fullName>
    </submittedName>
</protein>
<accession>A0A410TB85</accession>
<keyword evidence="1" id="KW-0472">Membrane</keyword>
<sequence length="117" mass="13907">MNAREARKNTKNYKDSNVVTKEQHLTYIYNKINYLIANSSSQGKTYVAMNLRTDYPDEFSLSKLKYLKEIKQHYKDLGFNVKTQVRKAKWSEKSVIRYYFNLGYIDSVLVPIIHISW</sequence>
<dbReference type="EMBL" id="MK417516">
    <property type="protein sequence ID" value="QAU06212.1"/>
    <property type="molecule type" value="Genomic_DNA"/>
</dbReference>
<evidence type="ECO:0000313" key="3">
    <source>
        <dbReference type="Proteomes" id="UP000290216"/>
    </source>
</evidence>
<keyword evidence="1" id="KW-0812">Transmembrane</keyword>
<name>A0A410TB85_BPPGK</name>
<keyword evidence="1" id="KW-1133">Transmembrane helix</keyword>
<dbReference type="Proteomes" id="UP000290216">
    <property type="component" value="Segment"/>
</dbReference>
<proteinExistence type="predicted"/>
<evidence type="ECO:0000313" key="2">
    <source>
        <dbReference type="EMBL" id="QAU06212.1"/>
    </source>
</evidence>